<sequence length="270" mass="27208">MTRGATMVASLITLAVIAMASSADANPTQPEKLWDGFRAPTGIATAPDGTVYVSNWGAGTVERIGVDGVRSTALTGIAAPAGIAIDGAGAVFVASYSDDDVLRLAPDGTRTRVASGLATPAGLGFAADGRLLVANRAAGEIVSIDLSNGTQRILARSLSLPVGVVEMMDGSVITSQYGGRVTRILADGSTQELGASFSRPGVGIVADGPDAVLVADNGASVVRRVSMDGRSAVVASGFEGSLVALGRGRDGHLLVGAWGSGIVYRSRVAR</sequence>
<keyword evidence="1" id="KW-0732">Signal</keyword>
<dbReference type="AlphaFoldDB" id="A0A5C4LG68"/>
<dbReference type="OrthoDB" id="30052at2"/>
<dbReference type="Gene3D" id="2.120.10.30">
    <property type="entry name" value="TolB, C-terminal domain"/>
    <property type="match status" value="1"/>
</dbReference>
<dbReference type="EMBL" id="VDDA01000008">
    <property type="protein sequence ID" value="TNC11758.1"/>
    <property type="molecule type" value="Genomic_DNA"/>
</dbReference>
<dbReference type="SUPFAM" id="SSF63829">
    <property type="entry name" value="Calcium-dependent phosphotriesterase"/>
    <property type="match status" value="1"/>
</dbReference>
<keyword evidence="2" id="KW-0808">Transferase</keyword>
<feature type="signal peptide" evidence="1">
    <location>
        <begin position="1"/>
        <end position="25"/>
    </location>
</feature>
<dbReference type="PANTHER" id="PTHR40274">
    <property type="entry name" value="VIRGINIAMYCIN B LYASE"/>
    <property type="match status" value="1"/>
</dbReference>
<evidence type="ECO:0000313" key="3">
    <source>
        <dbReference type="Proteomes" id="UP000305267"/>
    </source>
</evidence>
<evidence type="ECO:0000256" key="1">
    <source>
        <dbReference type="SAM" id="SignalP"/>
    </source>
</evidence>
<proteinExistence type="predicted"/>
<comment type="caution">
    <text evidence="2">The sequence shown here is derived from an EMBL/GenBank/DDBJ whole genome shotgun (WGS) entry which is preliminary data.</text>
</comment>
<feature type="chain" id="PRO_5023102303" evidence="1">
    <location>
        <begin position="26"/>
        <end position="270"/>
    </location>
</feature>
<keyword evidence="3" id="KW-1185">Reference proteome</keyword>
<accession>A0A5C4LG68</accession>
<gene>
    <name evidence="2" type="ORF">FF100_19165</name>
</gene>
<protein>
    <submittedName>
        <fullName evidence="2">Serine/threonine protein kinase</fullName>
    </submittedName>
</protein>
<organism evidence="2 3">
    <name type="scientific">Methylobacterium terricola</name>
    <dbReference type="NCBI Taxonomy" id="2583531"/>
    <lineage>
        <taxon>Bacteria</taxon>
        <taxon>Pseudomonadati</taxon>
        <taxon>Pseudomonadota</taxon>
        <taxon>Alphaproteobacteria</taxon>
        <taxon>Hyphomicrobiales</taxon>
        <taxon>Methylobacteriaceae</taxon>
        <taxon>Methylobacterium</taxon>
    </lineage>
</organism>
<dbReference type="InterPro" id="IPR051344">
    <property type="entry name" value="Vgb"/>
</dbReference>
<dbReference type="GO" id="GO:0004674">
    <property type="term" value="F:protein serine/threonine kinase activity"/>
    <property type="evidence" value="ECO:0007669"/>
    <property type="project" value="UniProtKB-KW"/>
</dbReference>
<dbReference type="Proteomes" id="UP000305267">
    <property type="component" value="Unassembled WGS sequence"/>
</dbReference>
<evidence type="ECO:0000313" key="2">
    <source>
        <dbReference type="EMBL" id="TNC11758.1"/>
    </source>
</evidence>
<keyword evidence="2" id="KW-0723">Serine/threonine-protein kinase</keyword>
<dbReference type="InterPro" id="IPR011042">
    <property type="entry name" value="6-blade_b-propeller_TolB-like"/>
</dbReference>
<dbReference type="RefSeq" id="WP_139037273.1">
    <property type="nucleotide sequence ID" value="NZ_VDDA01000008.1"/>
</dbReference>
<dbReference type="PANTHER" id="PTHR40274:SF4">
    <property type="entry name" value="BLL1406 PROTEIN"/>
    <property type="match status" value="1"/>
</dbReference>
<keyword evidence="2" id="KW-0418">Kinase</keyword>
<dbReference type="Pfam" id="PF24684">
    <property type="entry name" value="Vgb_lyase"/>
    <property type="match status" value="1"/>
</dbReference>
<name>A0A5C4LG68_9HYPH</name>
<reference evidence="2 3" key="1">
    <citation type="submission" date="2019-06" db="EMBL/GenBank/DDBJ databases">
        <title>Genome of Methylobacterium sp. 17Sr1-39.</title>
        <authorList>
            <person name="Seo T."/>
        </authorList>
    </citation>
    <scope>NUCLEOTIDE SEQUENCE [LARGE SCALE GENOMIC DNA]</scope>
    <source>
        <strain evidence="2 3">17Sr1-39</strain>
    </source>
</reference>